<comment type="similarity">
    <text evidence="3">Belongs to the CTC1 family.</text>
</comment>
<evidence type="ECO:0000256" key="7">
    <source>
        <dbReference type="ARBA" id="ARBA00023125"/>
    </source>
</evidence>
<organism evidence="10 11">
    <name type="scientific">Cairina moschata</name>
    <name type="common">Muscovy duck</name>
    <dbReference type="NCBI Taxonomy" id="8855"/>
    <lineage>
        <taxon>Eukaryota</taxon>
        <taxon>Metazoa</taxon>
        <taxon>Chordata</taxon>
        <taxon>Craniata</taxon>
        <taxon>Vertebrata</taxon>
        <taxon>Euteleostomi</taxon>
        <taxon>Archelosauria</taxon>
        <taxon>Archosauria</taxon>
        <taxon>Dinosauria</taxon>
        <taxon>Saurischia</taxon>
        <taxon>Theropoda</taxon>
        <taxon>Coelurosauria</taxon>
        <taxon>Aves</taxon>
        <taxon>Neognathae</taxon>
        <taxon>Galloanserae</taxon>
        <taxon>Anseriformes</taxon>
        <taxon>Anatidae</taxon>
        <taxon>Anatinae</taxon>
        <taxon>Cairina</taxon>
    </lineage>
</organism>
<keyword evidence="6" id="KW-0779">Telomere</keyword>
<dbReference type="PANTHER" id="PTHR14865:SF2">
    <property type="entry name" value="CST COMPLEX SUBUNIT CTC1"/>
    <property type="match status" value="1"/>
</dbReference>
<reference evidence="10" key="2">
    <citation type="submission" date="2025-08" db="UniProtKB">
        <authorList>
            <consortium name="Ensembl"/>
        </authorList>
    </citation>
    <scope>IDENTIFICATION</scope>
</reference>
<feature type="compositionally biased region" description="Basic and acidic residues" evidence="9">
    <location>
        <begin position="820"/>
        <end position="841"/>
    </location>
</feature>
<dbReference type="Ensembl" id="ENSCMMT00000009964.1">
    <property type="protein sequence ID" value="ENSCMMP00000009042.1"/>
    <property type="gene ID" value="ENSCMMG00000005715.1"/>
</dbReference>
<keyword evidence="7" id="KW-0238">DNA-binding</keyword>
<dbReference type="InterPro" id="IPR042617">
    <property type="entry name" value="CTC1-like"/>
</dbReference>
<reference evidence="10" key="3">
    <citation type="submission" date="2025-09" db="UniProtKB">
        <authorList>
            <consortium name="Ensembl"/>
        </authorList>
    </citation>
    <scope>IDENTIFICATION</scope>
</reference>
<dbReference type="GO" id="GO:1990879">
    <property type="term" value="C:CST complex"/>
    <property type="evidence" value="ECO:0007669"/>
    <property type="project" value="TreeGrafter"/>
</dbReference>
<protein>
    <recommendedName>
        <fullName evidence="4">CST complex subunit CTC1</fullName>
    </recommendedName>
</protein>
<evidence type="ECO:0000256" key="1">
    <source>
        <dbReference type="ARBA" id="ARBA00004123"/>
    </source>
</evidence>
<evidence type="ECO:0000256" key="2">
    <source>
        <dbReference type="ARBA" id="ARBA00004574"/>
    </source>
</evidence>
<feature type="compositionally biased region" description="Basic residues" evidence="9">
    <location>
        <begin position="52"/>
        <end position="62"/>
    </location>
</feature>
<dbReference type="GO" id="GO:0042162">
    <property type="term" value="F:telomeric DNA binding"/>
    <property type="evidence" value="ECO:0007669"/>
    <property type="project" value="TreeGrafter"/>
</dbReference>
<evidence type="ECO:0000256" key="9">
    <source>
        <dbReference type="SAM" id="MobiDB-lite"/>
    </source>
</evidence>
<feature type="region of interest" description="Disordered" evidence="9">
    <location>
        <begin position="793"/>
        <end position="850"/>
    </location>
</feature>
<feature type="compositionally biased region" description="Polar residues" evidence="9">
    <location>
        <begin position="37"/>
        <end position="50"/>
    </location>
</feature>
<dbReference type="PANTHER" id="PTHR14865">
    <property type="entry name" value="CST COMPLEX SUBUNIT CTC1"/>
    <property type="match status" value="1"/>
</dbReference>
<keyword evidence="8" id="KW-0539">Nucleus</keyword>
<dbReference type="GO" id="GO:0045740">
    <property type="term" value="P:positive regulation of DNA replication"/>
    <property type="evidence" value="ECO:0007669"/>
    <property type="project" value="TreeGrafter"/>
</dbReference>
<dbReference type="GO" id="GO:0003697">
    <property type="term" value="F:single-stranded DNA binding"/>
    <property type="evidence" value="ECO:0007669"/>
    <property type="project" value="InterPro"/>
</dbReference>
<feature type="compositionally biased region" description="Basic residues" evidence="9">
    <location>
        <begin position="71"/>
        <end position="80"/>
    </location>
</feature>
<keyword evidence="11" id="KW-1185">Reference proteome</keyword>
<dbReference type="InterPro" id="IPR029156">
    <property type="entry name" value="CTC1"/>
</dbReference>
<evidence type="ECO:0000313" key="10">
    <source>
        <dbReference type="Ensembl" id="ENSCMMP00000009042.1"/>
    </source>
</evidence>
<sequence>MKRGGGNHSSHGAFTFTSHHHTNARGIALHGPCAFQRQNKTKNNNTSVRKTSPPRKPPHTGLRRAVGGSRRAPRASRRRPVAVVPSPAAIMAEPSAAELRWLQAAEDFARRALPTRQGSGGAEPPPSPELAAVLGCLRGAGRGELPLGYSFISISDLKSQQCMPCCSHLTWSTKEFKEWARQGKGALPTHSSLPRAYLILVGYLTDGRQEDKEKLVDGCLYVKDNTGIIPCELLHFELEWLESLFLFPSWAYVPQADQGAAGYLEILLDPIPVNLLPKKVPESTAVIYPASAEPLLASRILCKKRPKLNVAGELARRSPLLCIHRKTFFFLFLKCFTSAVTVPVLVQTPSQLAWHHTLQLGHRYTITGLSMSSLKKSGQRMFVTGVSSCLLPYSAEHVKEQSLDSAWQGESSLPASLGTTEQLSDSVELRVEEERLGSTKKSKMISYVGTVTKILNAQAGLYELDNKVCLCLAYQQLLNSARGLRPGAYVELIDVHLIQKPVVSSPSIVLGACLNSTVTLKSFSRLSTPYQPPATSGNLYLQLLFRYNLDMPCYLWLVSLLETFEERFSCFFGHQQLLRSSGHQNPGAAEKFLAPLLQAVVPGREETRDICNEILAKTHQCPLRKYLTLDPPCQIPSLSALRGVAEQKSWEGFCPSQLLSPVEAEHMGTQELNRRLAWSYCTLWPGSFQPRAIVQGVLRVSSRSGLLQLQDNSSSLPCVISHRDGSPFANTALVGSLLQVENYQLVVERFIQSDFPSWEQLANPEYVREKKSSVYVQFYFEDVQVLRAAEGQIQKDRRGENSTSLRKRNDGSSASELETPEAKILKLEDPKPDPDREERCQKGPSSTGRTSCVSQLFLVTQKEGLMLRNYQLPREGGGEGHELQNSFQATVLWLGRPLLWNHPREIGNLPALEEISCDGEEDVKQQEALLLFMGKSLRWFPFLHLDGLYRFIAPRCSDLEVFDKLRFPPVPAEFWGRSSCPLCLPVQDTWHLQHETWLSSPAERQLAAKAVLTGMDQRIASIPEILSTSFRDSLVSFSGEIVERILCASPKNEKPSVTLGLLKEKGSLLGSDHSVKLSISVASGSPAVLDVYIAGTYTQHLWGLLPGAKILFQNLERKISRFHNVYCTYIASSCVTVLSLPASHLLLPSSPAGKASSPSLVFLSNLQLHLQNLPQARILCHLSCVLTLSLQWVCSLCSSIFKEGKCTRHSPPCPSHTGVRQASARVLVEDGTGEALVLCRNQHVAAMLGLSLPDWEAVQSCVQSRGRVSVQYGEAPGMGCVEDPEDPVACYLRSLCRSPLICRPILLDFSLDRKPSKILQPAPLQLRNFRSGEVEFVSQTGPRQSLLCLNVEEVEQKALCSLTRERIGRTPRHCQEGATA</sequence>
<reference evidence="10" key="1">
    <citation type="submission" date="2018-09" db="EMBL/GenBank/DDBJ databases">
        <title>Common duck and Muscovy duck high density SNP chip.</title>
        <authorList>
            <person name="Vignal A."/>
            <person name="Thebault N."/>
            <person name="Warren W.C."/>
        </authorList>
    </citation>
    <scope>NUCLEOTIDE SEQUENCE [LARGE SCALE GENOMIC DNA]</scope>
</reference>
<evidence type="ECO:0000256" key="5">
    <source>
        <dbReference type="ARBA" id="ARBA00022454"/>
    </source>
</evidence>
<accession>A0A8C3BR09</accession>
<keyword evidence="5" id="KW-0158">Chromosome</keyword>
<dbReference type="Proteomes" id="UP000694556">
    <property type="component" value="Chromosome 1"/>
</dbReference>
<evidence type="ECO:0000256" key="6">
    <source>
        <dbReference type="ARBA" id="ARBA00022895"/>
    </source>
</evidence>
<evidence type="ECO:0000256" key="8">
    <source>
        <dbReference type="ARBA" id="ARBA00023242"/>
    </source>
</evidence>
<evidence type="ECO:0000256" key="3">
    <source>
        <dbReference type="ARBA" id="ARBA00006332"/>
    </source>
</evidence>
<evidence type="ECO:0000313" key="11">
    <source>
        <dbReference type="Proteomes" id="UP000694556"/>
    </source>
</evidence>
<name>A0A8C3BR09_CAIMO</name>
<dbReference type="GO" id="GO:0010833">
    <property type="term" value="P:telomere maintenance via telomere lengthening"/>
    <property type="evidence" value="ECO:0007669"/>
    <property type="project" value="TreeGrafter"/>
</dbReference>
<feature type="region of interest" description="Disordered" evidence="9">
    <location>
        <begin position="37"/>
        <end position="81"/>
    </location>
</feature>
<proteinExistence type="inferred from homology"/>
<evidence type="ECO:0000256" key="4">
    <source>
        <dbReference type="ARBA" id="ARBA00016175"/>
    </source>
</evidence>
<dbReference type="Pfam" id="PF15489">
    <property type="entry name" value="CTC1"/>
    <property type="match status" value="1"/>
</dbReference>
<comment type="subcellular location">
    <subcellularLocation>
        <location evidence="2">Chromosome</location>
        <location evidence="2">Telomere</location>
    </subcellularLocation>
    <subcellularLocation>
        <location evidence="1">Nucleus</location>
    </subcellularLocation>
</comment>